<dbReference type="InterPro" id="IPR020456">
    <property type="entry name" value="Acylphosphatase"/>
</dbReference>
<evidence type="ECO:0000259" key="7">
    <source>
        <dbReference type="PROSITE" id="PS51160"/>
    </source>
</evidence>
<dbReference type="InterPro" id="IPR036046">
    <property type="entry name" value="Acylphosphatase-like_dom_sf"/>
</dbReference>
<dbReference type="SUPFAM" id="SSF56059">
    <property type="entry name" value="Glutathione synthetase ATP-binding domain-like"/>
    <property type="match status" value="1"/>
</dbReference>
<dbReference type="Gene3D" id="3.30.70.100">
    <property type="match status" value="1"/>
</dbReference>
<evidence type="ECO:0000256" key="1">
    <source>
        <dbReference type="ARBA" id="ARBA00005614"/>
    </source>
</evidence>
<feature type="active site" evidence="5">
    <location>
        <position position="402"/>
    </location>
</feature>
<keyword evidence="5" id="KW-0378">Hydrolase</keyword>
<proteinExistence type="inferred from homology"/>
<evidence type="ECO:0000256" key="4">
    <source>
        <dbReference type="ARBA" id="ARBA00047645"/>
    </source>
</evidence>
<feature type="active site" evidence="5">
    <location>
        <position position="420"/>
    </location>
</feature>
<dbReference type="SUPFAM" id="SSF54975">
    <property type="entry name" value="Acylphosphatase/BLUF domain-like"/>
    <property type="match status" value="1"/>
</dbReference>
<dbReference type="Proteomes" id="UP001500133">
    <property type="component" value="Unassembled WGS sequence"/>
</dbReference>
<sequence length="478" mass="52698">MIQGEEIRVYFIGGEYVAATARVSAFVIGDGQQTIDELIQAKNIERAYNPATAKALIQETPALVRHGRSRHDIPASGEWVTLGDSHMANQGAEYIALSPGQLSPALIDACRQAANLFPSAVCGVDVFVEDMTDQQRFWMTEINASTPAISAQFHFPRYGVPTEVASRLIEHAFHHQAMPVNPEPGCLTPAPRCVPLSDTLTIEDRLQQLAGERNWPFHRLKPDTLLLGDPAALIWTQGLTSRTPLESRQVQRDSAWLGERLKHADIARKAPKKGQEVTLLLGNQHVLAAYVEHASQRIDVTEHLHQGIVDIGARAMHALYRPGHATVVLVVRDVRQSPETQAWGIKSLEIQPDLSRFYRGIDQPRDVMAALLDIWTPLPAQTLTPESRWLHITGHVQGVGYRQWLAQQATCHALKAHIRNLPDGGVDAVVHGQPEAIDHLVTQCRQGPESARVADVQVDAWDGDVPQGIKILDTPVTA</sequence>
<dbReference type="InterPro" id="IPR001792">
    <property type="entry name" value="Acylphosphatase-like_dom"/>
</dbReference>
<dbReference type="PROSITE" id="PS51160">
    <property type="entry name" value="ACYLPHOSPHATASE_3"/>
    <property type="match status" value="1"/>
</dbReference>
<name>A0ABP7LLY2_9GAMM</name>
<dbReference type="EC" id="3.6.1.7" evidence="2 5"/>
<protein>
    <recommendedName>
        <fullName evidence="3 5">acylphosphatase</fullName>
        <ecNumber evidence="2 5">3.6.1.7</ecNumber>
    </recommendedName>
</protein>
<comment type="catalytic activity">
    <reaction evidence="4 5">
        <text>an acyl phosphate + H2O = a carboxylate + phosphate + H(+)</text>
        <dbReference type="Rhea" id="RHEA:14965"/>
        <dbReference type="ChEBI" id="CHEBI:15377"/>
        <dbReference type="ChEBI" id="CHEBI:15378"/>
        <dbReference type="ChEBI" id="CHEBI:29067"/>
        <dbReference type="ChEBI" id="CHEBI:43474"/>
        <dbReference type="ChEBI" id="CHEBI:59918"/>
        <dbReference type="EC" id="3.6.1.7"/>
    </reaction>
</comment>
<gene>
    <name evidence="8" type="ORF">GCM10022228_10970</name>
</gene>
<dbReference type="EMBL" id="BAAAZT010000044">
    <property type="protein sequence ID" value="GAA3902277.1"/>
    <property type="molecule type" value="Genomic_DNA"/>
</dbReference>
<evidence type="ECO:0000313" key="8">
    <source>
        <dbReference type="EMBL" id="GAA3902277.1"/>
    </source>
</evidence>
<comment type="similarity">
    <text evidence="1 6">Belongs to the acylphosphatase family.</text>
</comment>
<evidence type="ECO:0000256" key="6">
    <source>
        <dbReference type="RuleBase" id="RU004168"/>
    </source>
</evidence>
<evidence type="ECO:0000256" key="2">
    <source>
        <dbReference type="ARBA" id="ARBA00012150"/>
    </source>
</evidence>
<comment type="caution">
    <text evidence="8">The sequence shown here is derived from an EMBL/GenBank/DDBJ whole genome shotgun (WGS) entry which is preliminary data.</text>
</comment>
<keyword evidence="9" id="KW-1185">Reference proteome</keyword>
<reference evidence="9" key="1">
    <citation type="journal article" date="2019" name="Int. J. Syst. Evol. Microbiol.">
        <title>The Global Catalogue of Microorganisms (GCM) 10K type strain sequencing project: providing services to taxonomists for standard genome sequencing and annotation.</title>
        <authorList>
            <consortium name="The Broad Institute Genomics Platform"/>
            <consortium name="The Broad Institute Genome Sequencing Center for Infectious Disease"/>
            <person name="Wu L."/>
            <person name="Ma J."/>
        </authorList>
    </citation>
    <scope>NUCLEOTIDE SEQUENCE [LARGE SCALE GENOMIC DNA]</scope>
    <source>
        <strain evidence="9">JCM 16914</strain>
    </source>
</reference>
<accession>A0ABP7LLY2</accession>
<dbReference type="RefSeq" id="WP_344703143.1">
    <property type="nucleotide sequence ID" value="NZ_BAAAZT010000044.1"/>
</dbReference>
<evidence type="ECO:0000256" key="3">
    <source>
        <dbReference type="ARBA" id="ARBA00015991"/>
    </source>
</evidence>
<feature type="domain" description="Acylphosphatase-like" evidence="7">
    <location>
        <begin position="387"/>
        <end position="473"/>
    </location>
</feature>
<dbReference type="PANTHER" id="PTHR47268:SF4">
    <property type="entry name" value="ACYLPHOSPHATASE"/>
    <property type="match status" value="1"/>
</dbReference>
<dbReference type="Pfam" id="PF00708">
    <property type="entry name" value="Acylphosphatase"/>
    <property type="match status" value="1"/>
</dbReference>
<organism evidence="8 9">
    <name type="scientific">Halomonas cibimaris</name>
    <dbReference type="NCBI Taxonomy" id="657012"/>
    <lineage>
        <taxon>Bacteria</taxon>
        <taxon>Pseudomonadati</taxon>
        <taxon>Pseudomonadota</taxon>
        <taxon>Gammaproteobacteria</taxon>
        <taxon>Oceanospirillales</taxon>
        <taxon>Halomonadaceae</taxon>
        <taxon>Halomonas</taxon>
    </lineage>
</organism>
<evidence type="ECO:0000313" key="9">
    <source>
        <dbReference type="Proteomes" id="UP001500133"/>
    </source>
</evidence>
<dbReference type="PANTHER" id="PTHR47268">
    <property type="entry name" value="ACYLPHOSPHATASE"/>
    <property type="match status" value="1"/>
</dbReference>
<dbReference type="Gene3D" id="3.30.470.20">
    <property type="entry name" value="ATP-grasp fold, B domain"/>
    <property type="match status" value="1"/>
</dbReference>
<evidence type="ECO:0000256" key="5">
    <source>
        <dbReference type="PROSITE-ProRule" id="PRU00520"/>
    </source>
</evidence>